<feature type="coiled-coil region" evidence="3">
    <location>
        <begin position="1280"/>
        <end position="1380"/>
    </location>
</feature>
<feature type="compositionally biased region" description="Polar residues" evidence="4">
    <location>
        <begin position="1424"/>
        <end position="1433"/>
    </location>
</feature>
<feature type="compositionally biased region" description="Basic and acidic residues" evidence="4">
    <location>
        <begin position="1381"/>
        <end position="1395"/>
    </location>
</feature>
<evidence type="ECO:0000259" key="6">
    <source>
        <dbReference type="Pfam" id="PF12808"/>
    </source>
</evidence>
<feature type="non-terminal residue" evidence="7">
    <location>
        <position position="1539"/>
    </location>
</feature>
<proteinExistence type="predicted"/>
<evidence type="ECO:0000256" key="1">
    <source>
        <dbReference type="ARBA" id="ARBA00004496"/>
    </source>
</evidence>
<feature type="compositionally biased region" description="Low complexity" evidence="4">
    <location>
        <begin position="237"/>
        <end position="267"/>
    </location>
</feature>
<feature type="region of interest" description="Disordered" evidence="4">
    <location>
        <begin position="691"/>
        <end position="714"/>
    </location>
</feature>
<dbReference type="PANTHER" id="PTHR23159:SF60">
    <property type="entry name" value="SPINDLE ASSEMBLY ABNORMAL PROTEIN 4"/>
    <property type="match status" value="1"/>
</dbReference>
<feature type="region of interest" description="Disordered" evidence="4">
    <location>
        <begin position="1476"/>
        <end position="1539"/>
    </location>
</feature>
<evidence type="ECO:0000313" key="7">
    <source>
        <dbReference type="EMBL" id="KAH0220729.1"/>
    </source>
</evidence>
<evidence type="ECO:0000259" key="5">
    <source>
        <dbReference type="Pfam" id="PF07989"/>
    </source>
</evidence>
<comment type="subcellular location">
    <subcellularLocation>
        <location evidence="1">Cytoplasm</location>
    </subcellularLocation>
</comment>
<dbReference type="Proteomes" id="UP000767238">
    <property type="component" value="Unassembled WGS sequence"/>
</dbReference>
<feature type="compositionally biased region" description="Polar residues" evidence="4">
    <location>
        <begin position="778"/>
        <end position="798"/>
    </location>
</feature>
<dbReference type="Gene3D" id="1.10.287.1490">
    <property type="match status" value="1"/>
</dbReference>
<reference evidence="7" key="2">
    <citation type="submission" date="2021-08" db="EMBL/GenBank/DDBJ databases">
        <authorList>
            <person name="Gostincar C."/>
            <person name="Sun X."/>
            <person name="Song Z."/>
            <person name="Gunde-Cimerman N."/>
        </authorList>
    </citation>
    <scope>NUCLEOTIDE SEQUENCE</scope>
    <source>
        <strain evidence="7">EXF-8016</strain>
    </source>
</reference>
<comment type="caution">
    <text evidence="7">The sequence shown here is derived from an EMBL/GenBank/DDBJ whole genome shotgun (WGS) entry which is preliminary data.</text>
</comment>
<evidence type="ECO:0000313" key="8">
    <source>
        <dbReference type="Proteomes" id="UP000767238"/>
    </source>
</evidence>
<feature type="coiled-coil region" evidence="3">
    <location>
        <begin position="824"/>
        <end position="1154"/>
    </location>
</feature>
<keyword evidence="2" id="KW-0963">Cytoplasm</keyword>
<dbReference type="PANTHER" id="PTHR23159">
    <property type="entry name" value="CENTROSOMAL PROTEIN 2"/>
    <property type="match status" value="1"/>
</dbReference>
<feature type="compositionally biased region" description="Acidic residues" evidence="4">
    <location>
        <begin position="152"/>
        <end position="176"/>
    </location>
</feature>
<evidence type="ECO:0000256" key="2">
    <source>
        <dbReference type="ARBA" id="ARBA00022490"/>
    </source>
</evidence>
<feature type="compositionally biased region" description="Low complexity" evidence="4">
    <location>
        <begin position="177"/>
        <end position="197"/>
    </location>
</feature>
<feature type="region of interest" description="Disordered" evidence="4">
    <location>
        <begin position="375"/>
        <end position="394"/>
    </location>
</feature>
<name>A0A9P8GEC1_AURME</name>
<dbReference type="GO" id="GO:0005737">
    <property type="term" value="C:cytoplasm"/>
    <property type="evidence" value="ECO:0007669"/>
    <property type="project" value="UniProtKB-SubCell"/>
</dbReference>
<feature type="region of interest" description="Disordered" evidence="4">
    <location>
        <begin position="1"/>
        <end position="95"/>
    </location>
</feature>
<feature type="region of interest" description="Disordered" evidence="4">
    <location>
        <begin position="132"/>
        <end position="297"/>
    </location>
</feature>
<evidence type="ECO:0000256" key="4">
    <source>
        <dbReference type="SAM" id="MobiDB-lite"/>
    </source>
</evidence>
<protein>
    <recommendedName>
        <fullName evidence="9">Anucleate primary sterigmata protein B</fullName>
    </recommendedName>
</protein>
<feature type="region of interest" description="Disordered" evidence="4">
    <location>
        <begin position="772"/>
        <end position="802"/>
    </location>
</feature>
<feature type="compositionally biased region" description="Basic and acidic residues" evidence="4">
    <location>
        <begin position="42"/>
        <end position="57"/>
    </location>
</feature>
<evidence type="ECO:0008006" key="9">
    <source>
        <dbReference type="Google" id="ProtNLM"/>
    </source>
</evidence>
<dbReference type="GO" id="GO:0005815">
    <property type="term" value="C:microtubule organizing center"/>
    <property type="evidence" value="ECO:0007669"/>
    <property type="project" value="InterPro"/>
</dbReference>
<sequence length="1539" mass="175723">MSSPAPLADRASLAAHNSDHSDHETHHRVHQQTSKQLADQPHTYHAEDHDYSDHDYEHEDDDFSPAHDDLYDQDDSDLPPLPMSSDSLLHLTNPHSDVYDEREMRRKLMDVESSFMPDLLSARVTHERTGADDTYLNIKHQQDSDIPPIQEQTEEDVVENDAEDEHDEEQEEDDEVASITSAPAIQPSSPAAAAAERSSMRAEPMRRVSENDHDLSTAFTRLTLRSNASKDADQRSSSRTLAQASSSEHRTLSSSSRESAQSSKEASQGGPSQEPEHSFLSVTSASTRPEDVPLPISDRSLLDIGSLHSASSRLQKRPSYSSQRNPSHLSAVSNADTEYSAGDYALQTGGAIPEDHSFSHGRPLSRLPSLGSVVSAMSRDSEPNPPPLNRGNSVLASIRAERALGSLEEEDRISIASDPVTPRPPDMFEFHAPTDTIITRHVQNIQVPDTVAKEYRQQNRPISPDKRPASSSNALTFGNRPGGNLTLKEQNSKIDKLTKENFDLKLKIHFLDQALQNRSEEGVKDMINKNVQFQTDLANERKENQSLRRKIRDLEKRLKQSELDLAEARKAAQEAAGNGHEELEYEILQLSEELDRKTIQIAHLSAENMAKEVEKRKMKEYMTAMNERRGSEHDIVEEESEMWKDLLTTETARREQAEEDIRKLREEVIMLRSEKASEASRGLGINRMSKIRSQSTGSEHVDTRSGAISASSSTLVDQLQHENAELRRDLGAQTSMLTSRNRERERLQQEIEDLKLLHRKVEGGRSLTSDSIFDRSISRQNQYQRSTSRTSGQTQATMSDAERDGYEQREGILRDQNAALRLDFQDMQRQFNEQTELIAELEEAVQISENELDAAVEDLRTVQNQRNEAIQQLEVTEMELEQVKADHEKLRIEAVSAIEDLEDSLDKTEQGRERIASDLKDREDDFKALQRELHSLNDSLVQLEDDRTAAMKRIEMLEQELEDANTELDEMEKNLHETALKNSRLDVQAESLHNEISFLREEQEGDKIKIGDLENNLAAAQQMIQDEKEKMQELEESLVEERRQREIVDNQSKQEVQKMIDDLNDENARSKDEVRSIKQTLRQAETETTKYKTRLEELETNLRRVLGDRRSGWLQEIQRMQDELENTIVDLSEAKAQLAEKDRLLRNRDQLLESSGLESKRLSEMLEKERSLRRKDLHQFEQSQRGNSTNARMMAQHESRALDLETARSQDRRKMMQLEQQYRDQLVERNQLLFTLWTKLSNLCGNAWASHHSSVNGEPTSIDSISRNLQPFTHNILSAIKTIETLMSNCKAQIRSVEKNLRKDYQVLEQNLDVRVKKMEFLERAVKDAQSAIEVQAQESAQLRSQQNMNRSSKTSIEEVAKLKQEIKILKAEIRFHKSAAEKTTGKDAAERRDTSNQLTPRASMANSLLRHHSSSAIEVLQGHNQPPTTAKNPSIVIATPPIQPSEQRWIHRLKELERRLKAEREGRLLDRKGARQRLEERDSQLEDLKGMLERERDRRGSIGSSQQWEEGGEEGRSSRLSRVSGRTREDRERDGSVD</sequence>
<organism evidence="7 8">
    <name type="scientific">Aureobasidium melanogenum</name>
    <name type="common">Aureobasidium pullulans var. melanogenum</name>
    <dbReference type="NCBI Taxonomy" id="46634"/>
    <lineage>
        <taxon>Eukaryota</taxon>
        <taxon>Fungi</taxon>
        <taxon>Dikarya</taxon>
        <taxon>Ascomycota</taxon>
        <taxon>Pezizomycotina</taxon>
        <taxon>Dothideomycetes</taxon>
        <taxon>Dothideomycetidae</taxon>
        <taxon>Dothideales</taxon>
        <taxon>Saccotheciaceae</taxon>
        <taxon>Aureobasidium</taxon>
    </lineage>
</organism>
<dbReference type="Pfam" id="PF07989">
    <property type="entry name" value="Cnn_1N"/>
    <property type="match status" value="1"/>
</dbReference>
<feature type="region of interest" description="Disordered" evidence="4">
    <location>
        <begin position="1424"/>
        <end position="1444"/>
    </location>
</feature>
<dbReference type="InterPro" id="IPR012943">
    <property type="entry name" value="Cnn_1N"/>
</dbReference>
<feature type="compositionally biased region" description="Basic and acidic residues" evidence="4">
    <location>
        <begin position="1476"/>
        <end position="1501"/>
    </location>
</feature>
<feature type="compositionally biased region" description="Basic and acidic residues" evidence="4">
    <location>
        <begin position="1527"/>
        <end position="1539"/>
    </location>
</feature>
<feature type="domain" description="Centrosomin N-terminal motif 1" evidence="5">
    <location>
        <begin position="486"/>
        <end position="558"/>
    </location>
</feature>
<feature type="compositionally biased region" description="Basic and acidic residues" evidence="4">
    <location>
        <begin position="198"/>
        <end position="215"/>
    </location>
</feature>
<feature type="coiled-coil region" evidence="3">
    <location>
        <begin position="716"/>
        <end position="764"/>
    </location>
</feature>
<dbReference type="EMBL" id="JAHFYH010000036">
    <property type="protein sequence ID" value="KAH0220729.1"/>
    <property type="molecule type" value="Genomic_DNA"/>
</dbReference>
<dbReference type="OrthoDB" id="10255000at2759"/>
<accession>A0A9P8GEC1</accession>
<keyword evidence="3" id="KW-0175">Coiled coil</keyword>
<feature type="region of interest" description="Disordered" evidence="4">
    <location>
        <begin position="310"/>
        <end position="331"/>
    </location>
</feature>
<feature type="compositionally biased region" description="Basic and acidic residues" evidence="4">
    <location>
        <begin position="458"/>
        <end position="468"/>
    </location>
</feature>
<reference evidence="7" key="1">
    <citation type="journal article" date="2021" name="J Fungi (Basel)">
        <title>Virulence traits and population genomics of the black yeast Aureobasidium melanogenum.</title>
        <authorList>
            <person name="Cernosa A."/>
            <person name="Sun X."/>
            <person name="Gostincar C."/>
            <person name="Fang C."/>
            <person name="Gunde-Cimerman N."/>
            <person name="Song Z."/>
        </authorList>
    </citation>
    <scope>NUCLEOTIDE SEQUENCE</scope>
    <source>
        <strain evidence="7">EXF-8016</strain>
    </source>
</reference>
<feature type="domain" description="Mto1-like Mto2p-binding" evidence="6">
    <location>
        <begin position="1449"/>
        <end position="1499"/>
    </location>
</feature>
<feature type="compositionally biased region" description="Polar residues" evidence="4">
    <location>
        <begin position="217"/>
        <end position="227"/>
    </location>
</feature>
<dbReference type="InterPro" id="IPR024545">
    <property type="entry name" value="Mto1-like_Mto2p-bd"/>
</dbReference>
<dbReference type="Pfam" id="PF12808">
    <property type="entry name" value="Mto2_bdg"/>
    <property type="match status" value="1"/>
</dbReference>
<feature type="region of interest" description="Disordered" evidence="4">
    <location>
        <begin position="1381"/>
        <end position="1401"/>
    </location>
</feature>
<gene>
    <name evidence="7" type="ORF">KCV03_g5401</name>
</gene>
<evidence type="ECO:0000256" key="3">
    <source>
        <dbReference type="SAM" id="Coils"/>
    </source>
</evidence>
<feature type="coiled-coil region" evidence="3">
    <location>
        <begin position="487"/>
        <end position="607"/>
    </location>
</feature>
<feature type="coiled-coil region" evidence="3">
    <location>
        <begin position="647"/>
        <end position="674"/>
    </location>
</feature>
<feature type="region of interest" description="Disordered" evidence="4">
    <location>
        <begin position="458"/>
        <end position="486"/>
    </location>
</feature>